<organism evidence="2 3">
    <name type="scientific">Micromonospora zhanjiangensis</name>
    <dbReference type="NCBI Taxonomy" id="1522057"/>
    <lineage>
        <taxon>Bacteria</taxon>
        <taxon>Bacillati</taxon>
        <taxon>Actinomycetota</taxon>
        <taxon>Actinomycetes</taxon>
        <taxon>Micromonosporales</taxon>
        <taxon>Micromonosporaceae</taxon>
        <taxon>Micromonospora</taxon>
    </lineage>
</organism>
<feature type="domain" description="Xylose isomerase-like TIM barrel" evidence="1">
    <location>
        <begin position="23"/>
        <end position="289"/>
    </location>
</feature>
<proteinExistence type="predicted"/>
<evidence type="ECO:0000313" key="3">
    <source>
        <dbReference type="Proteomes" id="UP001595868"/>
    </source>
</evidence>
<accession>A0ABV8KS16</accession>
<name>A0ABV8KS16_9ACTN</name>
<dbReference type="PANTHER" id="PTHR12110">
    <property type="entry name" value="HYDROXYPYRUVATE ISOMERASE"/>
    <property type="match status" value="1"/>
</dbReference>
<dbReference type="EMBL" id="JBHSBN010000017">
    <property type="protein sequence ID" value="MFC4108665.1"/>
    <property type="molecule type" value="Genomic_DNA"/>
</dbReference>
<dbReference type="GO" id="GO:0016853">
    <property type="term" value="F:isomerase activity"/>
    <property type="evidence" value="ECO:0007669"/>
    <property type="project" value="UniProtKB-KW"/>
</dbReference>
<dbReference type="InterPro" id="IPR050312">
    <property type="entry name" value="IolE/XylAMocC-like"/>
</dbReference>
<dbReference type="Gene3D" id="3.20.20.150">
    <property type="entry name" value="Divalent-metal-dependent TIM barrel enzymes"/>
    <property type="match status" value="1"/>
</dbReference>
<reference evidence="3" key="1">
    <citation type="journal article" date="2019" name="Int. J. Syst. Evol. Microbiol.">
        <title>The Global Catalogue of Microorganisms (GCM) 10K type strain sequencing project: providing services to taxonomists for standard genome sequencing and annotation.</title>
        <authorList>
            <consortium name="The Broad Institute Genomics Platform"/>
            <consortium name="The Broad Institute Genome Sequencing Center for Infectious Disease"/>
            <person name="Wu L."/>
            <person name="Ma J."/>
        </authorList>
    </citation>
    <scope>NUCLEOTIDE SEQUENCE [LARGE SCALE GENOMIC DNA]</scope>
    <source>
        <strain evidence="3">2902at01</strain>
    </source>
</reference>
<dbReference type="Pfam" id="PF01261">
    <property type="entry name" value="AP_endonuc_2"/>
    <property type="match status" value="1"/>
</dbReference>
<comment type="caution">
    <text evidence="2">The sequence shown here is derived from an EMBL/GenBank/DDBJ whole genome shotgun (WGS) entry which is preliminary data.</text>
</comment>
<dbReference type="PANTHER" id="PTHR12110:SF21">
    <property type="entry name" value="XYLOSE ISOMERASE-LIKE TIM BARREL DOMAIN-CONTAINING PROTEIN"/>
    <property type="match status" value="1"/>
</dbReference>
<dbReference type="RefSeq" id="WP_377549249.1">
    <property type="nucleotide sequence ID" value="NZ_JBHSBN010000017.1"/>
</dbReference>
<sequence length="291" mass="30898">MTVRPLAFSTLGCPGLPLPEVAALAATSGWPGLELRAAPDEPTHVDLTPTHRRQARETLYAAGARPLVVASYVRVADDAVDDATCVADALAHAALAADLGCPYLRVFPGATELARLTAPPGAGDPARVDEPGRTDLPELARERAAADERAVRRLWAVATDLPAGVTVLLETHDSHPRGADVARILRAVDHPRVRAGWDLLHPWRHGEPVTATAAILRPWLAHVQLKDVRSTTALDPVFLGTGIVPLADALGALRAVGYGGALSLEWEAKWFPDAPPLAEALRRGADWLAGR</sequence>
<keyword evidence="2" id="KW-0413">Isomerase</keyword>
<gene>
    <name evidence="2" type="ORF">ACFOX0_22360</name>
</gene>
<dbReference type="InterPro" id="IPR036237">
    <property type="entry name" value="Xyl_isomerase-like_sf"/>
</dbReference>
<protein>
    <submittedName>
        <fullName evidence="2">Sugar phosphate isomerase/epimerase family protein</fullName>
    </submittedName>
</protein>
<dbReference type="SUPFAM" id="SSF51658">
    <property type="entry name" value="Xylose isomerase-like"/>
    <property type="match status" value="1"/>
</dbReference>
<dbReference type="InterPro" id="IPR013022">
    <property type="entry name" value="Xyl_isomerase-like_TIM-brl"/>
</dbReference>
<keyword evidence="3" id="KW-1185">Reference proteome</keyword>
<evidence type="ECO:0000259" key="1">
    <source>
        <dbReference type="Pfam" id="PF01261"/>
    </source>
</evidence>
<dbReference type="Proteomes" id="UP001595868">
    <property type="component" value="Unassembled WGS sequence"/>
</dbReference>
<evidence type="ECO:0000313" key="2">
    <source>
        <dbReference type="EMBL" id="MFC4108665.1"/>
    </source>
</evidence>